<name>A0ABM0GT74_SACKO</name>
<keyword evidence="2" id="KW-1133">Transmembrane helix</keyword>
<reference evidence="4" key="1">
    <citation type="submission" date="2025-08" db="UniProtKB">
        <authorList>
            <consortium name="RefSeq"/>
        </authorList>
    </citation>
    <scope>IDENTIFICATION</scope>
    <source>
        <tissue evidence="4">Testes</tissue>
    </source>
</reference>
<feature type="compositionally biased region" description="Low complexity" evidence="1">
    <location>
        <begin position="32"/>
        <end position="45"/>
    </location>
</feature>
<feature type="transmembrane region" description="Helical" evidence="2">
    <location>
        <begin position="66"/>
        <end position="88"/>
    </location>
</feature>
<dbReference type="InterPro" id="IPR029255">
    <property type="entry name" value="CLN6"/>
</dbReference>
<evidence type="ECO:0000256" key="1">
    <source>
        <dbReference type="SAM" id="MobiDB-lite"/>
    </source>
</evidence>
<dbReference type="Pfam" id="PF15156">
    <property type="entry name" value="CLN6"/>
    <property type="match status" value="1"/>
</dbReference>
<feature type="transmembrane region" description="Helical" evidence="2">
    <location>
        <begin position="210"/>
        <end position="229"/>
    </location>
</feature>
<dbReference type="PANTHER" id="PTHR16244:SF2">
    <property type="entry name" value="CEROID-LIPOFUSCINOSIS NEURONAL PROTEIN 6"/>
    <property type="match status" value="1"/>
</dbReference>
<dbReference type="RefSeq" id="XP_002736842.2">
    <property type="nucleotide sequence ID" value="XM_002736796.2"/>
</dbReference>
<evidence type="ECO:0000313" key="3">
    <source>
        <dbReference type="Proteomes" id="UP000694865"/>
    </source>
</evidence>
<evidence type="ECO:0000256" key="2">
    <source>
        <dbReference type="SAM" id="Phobius"/>
    </source>
</evidence>
<feature type="transmembrane region" description="Helical" evidence="2">
    <location>
        <begin position="266"/>
        <end position="282"/>
    </location>
</feature>
<feature type="transmembrane region" description="Helical" evidence="2">
    <location>
        <begin position="241"/>
        <end position="260"/>
    </location>
</feature>
<accession>A0ABM0GT74</accession>
<keyword evidence="2" id="KW-0812">Transmembrane</keyword>
<feature type="region of interest" description="Disordered" evidence="1">
    <location>
        <begin position="1"/>
        <end position="57"/>
    </location>
</feature>
<feature type="compositionally biased region" description="Polar residues" evidence="1">
    <location>
        <begin position="20"/>
        <end position="31"/>
    </location>
</feature>
<feature type="transmembrane region" description="Helical" evidence="2">
    <location>
        <begin position="142"/>
        <end position="159"/>
    </location>
</feature>
<sequence length="374" mass="42975">MMPVQTRHPKSGKQIDSKIKNVNTTETTDFDSASSPVSGTSPSSSDESKSEIEIKKEKKKKSSKRSVLPAGIFHIELWVTLTVVFIVLDIGKHVVRIYFPSDWLPFGKIHTADFMQISYCITVPFCLLKLWEKSPRRSTSTIIYIIVILNTVGSSISMISDCVTERLVSIGYDTNLPLGQNAAMKKIEPQKILTVLRLLSSFEKDIGQPLWQLTLFLIFFFYFMGCFIKRKHRIPEGIQQLSRQSWFVLPFFSLYMWYLIAEYQMLTSFLVLTFFMLFYQLFEQSQHRITDINGQFLLQSMGIAMVFLLSWKWLLWGDSALHEKYPGFTGIPQPLTWWNNMYSKNLVPSMDGIDELVEKISSPILTVTVPGAPQ</sequence>
<gene>
    <name evidence="4" type="primary">LOC100373628</name>
</gene>
<dbReference type="GeneID" id="100373628"/>
<protein>
    <submittedName>
        <fullName evidence="4">Ceroid-lipofuscinosis neuronal protein 6 homolog</fullName>
    </submittedName>
</protein>
<feature type="transmembrane region" description="Helical" evidence="2">
    <location>
        <begin position="294"/>
        <end position="314"/>
    </location>
</feature>
<keyword evidence="3" id="KW-1185">Reference proteome</keyword>
<feature type="transmembrane region" description="Helical" evidence="2">
    <location>
        <begin position="108"/>
        <end position="130"/>
    </location>
</feature>
<dbReference type="PANTHER" id="PTHR16244">
    <property type="entry name" value="CEROID-LIPOFUSCINOSIS NEURONAL PROTEIN 6"/>
    <property type="match status" value="1"/>
</dbReference>
<dbReference type="Proteomes" id="UP000694865">
    <property type="component" value="Unplaced"/>
</dbReference>
<organism evidence="3 4">
    <name type="scientific">Saccoglossus kowalevskii</name>
    <name type="common">Acorn worm</name>
    <dbReference type="NCBI Taxonomy" id="10224"/>
    <lineage>
        <taxon>Eukaryota</taxon>
        <taxon>Metazoa</taxon>
        <taxon>Hemichordata</taxon>
        <taxon>Enteropneusta</taxon>
        <taxon>Harrimaniidae</taxon>
        <taxon>Saccoglossus</taxon>
    </lineage>
</organism>
<evidence type="ECO:0000313" key="4">
    <source>
        <dbReference type="RefSeq" id="XP_002736842.2"/>
    </source>
</evidence>
<proteinExistence type="predicted"/>
<keyword evidence="2" id="KW-0472">Membrane</keyword>
<feature type="compositionally biased region" description="Basic and acidic residues" evidence="1">
    <location>
        <begin position="46"/>
        <end position="56"/>
    </location>
</feature>